<dbReference type="AlphaFoldDB" id="A0AAW7YZ77"/>
<feature type="region of interest" description="Disordered" evidence="1">
    <location>
        <begin position="1"/>
        <end position="21"/>
    </location>
</feature>
<evidence type="ECO:0000313" key="4">
    <source>
        <dbReference type="Proteomes" id="UP000056750"/>
    </source>
</evidence>
<evidence type="ECO:0000256" key="1">
    <source>
        <dbReference type="SAM" id="MobiDB-lite"/>
    </source>
</evidence>
<sequence length="241" mass="26744">MASDGHTSSTQSGFFSNSGELGGAQPQFTEICTALYERELLLIAHKGPSNVSILRRRLAGLTHHIRSVARYLIDNNSPLDIDPHNGSWFIKQPGKCPGHSQPIDKKRPWYGQYADYGLVIPICITTLEGMHIELDSIDSVNHATNTLHTNKHGWFSFDGEMAHREAETSQHKAGFGTSSFTDANAVLKRQLLKPTTAIMASACSGHMWRHKSKGAPRALSLREMRLSTHINWKNFTLKGQA</sequence>
<accession>A0AAW7YZ77</accession>
<name>A0AAW7YZ77_9ALTE</name>
<reference evidence="2 4" key="1">
    <citation type="submission" date="2015-12" db="EMBL/GenBank/DDBJ databases">
        <title>Intraspecies pangenome expansion in the marine bacterium Alteromonas.</title>
        <authorList>
            <person name="Lopez-Perez M."/>
            <person name="Rodriguez-Valera F."/>
        </authorList>
    </citation>
    <scope>NUCLEOTIDE SEQUENCE [LARGE SCALE GENOMIC DNA]</scope>
    <source>
        <strain evidence="2 4">LMG 21861</strain>
    </source>
</reference>
<organism evidence="3 5">
    <name type="scientific">Alteromonas stellipolaris</name>
    <dbReference type="NCBI Taxonomy" id="233316"/>
    <lineage>
        <taxon>Bacteria</taxon>
        <taxon>Pseudomonadati</taxon>
        <taxon>Pseudomonadota</taxon>
        <taxon>Gammaproteobacteria</taxon>
        <taxon>Alteromonadales</taxon>
        <taxon>Alteromonadaceae</taxon>
        <taxon>Alteromonas/Salinimonas group</taxon>
        <taxon>Alteromonas</taxon>
    </lineage>
</organism>
<dbReference type="KEGG" id="asq:AVL57_05705"/>
<reference evidence="3" key="2">
    <citation type="submission" date="2023-07" db="EMBL/GenBank/DDBJ databases">
        <title>Genome content predicts the carbon catabolic preferences of heterotrophic bacteria.</title>
        <authorList>
            <person name="Gralka M."/>
        </authorList>
    </citation>
    <scope>NUCLEOTIDE SEQUENCE</scope>
    <source>
        <strain evidence="3">F2M12</strain>
    </source>
</reference>
<evidence type="ECO:0008006" key="6">
    <source>
        <dbReference type="Google" id="ProtNLM"/>
    </source>
</evidence>
<protein>
    <recommendedName>
        <fullName evidence="6">Transposase</fullName>
    </recommendedName>
</protein>
<feature type="compositionally biased region" description="Polar residues" evidence="1">
    <location>
        <begin position="1"/>
        <end position="19"/>
    </location>
</feature>
<evidence type="ECO:0000313" key="5">
    <source>
        <dbReference type="Proteomes" id="UP001170717"/>
    </source>
</evidence>
<gene>
    <name evidence="2" type="ORF">AVL57_05705</name>
    <name evidence="3" type="ORF">Q4527_02645</name>
</gene>
<dbReference type="EMBL" id="JAUOQI010000002">
    <property type="protein sequence ID" value="MDO6576267.1"/>
    <property type="molecule type" value="Genomic_DNA"/>
</dbReference>
<keyword evidence="4" id="KW-1185">Reference proteome</keyword>
<proteinExistence type="predicted"/>
<dbReference type="RefSeq" id="WP_057793531.1">
    <property type="nucleotide sequence ID" value="NZ_CP013926.1"/>
</dbReference>
<dbReference type="EMBL" id="CP013926">
    <property type="protein sequence ID" value="AMJ73513.1"/>
    <property type="molecule type" value="Genomic_DNA"/>
</dbReference>
<dbReference type="Proteomes" id="UP000056750">
    <property type="component" value="Chromosome"/>
</dbReference>
<evidence type="ECO:0000313" key="2">
    <source>
        <dbReference type="EMBL" id="AMJ73513.1"/>
    </source>
</evidence>
<evidence type="ECO:0000313" key="3">
    <source>
        <dbReference type="EMBL" id="MDO6576267.1"/>
    </source>
</evidence>
<dbReference type="Proteomes" id="UP001170717">
    <property type="component" value="Unassembled WGS sequence"/>
</dbReference>